<dbReference type="AlphaFoldDB" id="A0A9X1L531"/>
<evidence type="ECO:0000259" key="3">
    <source>
        <dbReference type="Pfam" id="PF16344"/>
    </source>
</evidence>
<name>A0A9X1L531_9FLAO</name>
<dbReference type="InterPro" id="IPR032508">
    <property type="entry name" value="FecR_C"/>
</dbReference>
<organism evidence="4 5">
    <name type="scientific">Neotamlana laminarinivorans</name>
    <dbReference type="NCBI Taxonomy" id="2883124"/>
    <lineage>
        <taxon>Bacteria</taxon>
        <taxon>Pseudomonadati</taxon>
        <taxon>Bacteroidota</taxon>
        <taxon>Flavobacteriia</taxon>
        <taxon>Flavobacteriales</taxon>
        <taxon>Flavobacteriaceae</taxon>
        <taxon>Neotamlana</taxon>
    </lineage>
</organism>
<dbReference type="PANTHER" id="PTHR30273:SF2">
    <property type="entry name" value="PROTEIN FECR"/>
    <property type="match status" value="1"/>
</dbReference>
<proteinExistence type="predicted"/>
<evidence type="ECO:0000313" key="4">
    <source>
        <dbReference type="EMBL" id="MCB4798941.1"/>
    </source>
</evidence>
<gene>
    <name evidence="4" type="ORF">LG649_08790</name>
</gene>
<dbReference type="Pfam" id="PF04773">
    <property type="entry name" value="FecR"/>
    <property type="match status" value="1"/>
</dbReference>
<reference evidence="4" key="1">
    <citation type="submission" date="2021-10" db="EMBL/GenBank/DDBJ databases">
        <title>Tamlana sargassums sp. nov., and Tamlana laminarinivorans sp. nov., two new bacteria isolated from the brown alga.</title>
        <authorList>
            <person name="Li J."/>
        </authorList>
    </citation>
    <scope>NUCLEOTIDE SEQUENCE</scope>
    <source>
        <strain evidence="4">PT2-4</strain>
    </source>
</reference>
<evidence type="ECO:0000313" key="5">
    <source>
        <dbReference type="Proteomes" id="UP001139199"/>
    </source>
</evidence>
<dbReference type="PANTHER" id="PTHR30273">
    <property type="entry name" value="PERIPLASMIC SIGNAL SENSOR AND SIGMA FACTOR ACTIVATOR FECR-RELATED"/>
    <property type="match status" value="1"/>
</dbReference>
<keyword evidence="1" id="KW-1133">Transmembrane helix</keyword>
<dbReference type="Proteomes" id="UP001139199">
    <property type="component" value="Unassembled WGS sequence"/>
</dbReference>
<feature type="domain" description="Protein FecR C-terminal" evidence="3">
    <location>
        <begin position="230"/>
        <end position="297"/>
    </location>
</feature>
<keyword evidence="1" id="KW-0812">Transmembrane</keyword>
<feature type="transmembrane region" description="Helical" evidence="1">
    <location>
        <begin position="76"/>
        <end position="95"/>
    </location>
</feature>
<keyword evidence="5" id="KW-1185">Reference proteome</keyword>
<dbReference type="RefSeq" id="WP_226543412.1">
    <property type="nucleotide sequence ID" value="NZ_JAJAPW010000003.1"/>
</dbReference>
<keyword evidence="1" id="KW-0472">Membrane</keyword>
<dbReference type="Pfam" id="PF16344">
    <property type="entry name" value="FecR_C"/>
    <property type="match status" value="1"/>
</dbReference>
<feature type="domain" description="FecR protein" evidence="2">
    <location>
        <begin position="102"/>
        <end position="190"/>
    </location>
</feature>
<protein>
    <submittedName>
        <fullName evidence="4">FecR family protein</fullName>
    </submittedName>
</protein>
<evidence type="ECO:0000259" key="2">
    <source>
        <dbReference type="Pfam" id="PF04773"/>
    </source>
</evidence>
<dbReference type="Gene3D" id="2.60.120.1440">
    <property type="match status" value="1"/>
</dbReference>
<accession>A0A9X1L531</accession>
<dbReference type="EMBL" id="JAJAPW010000003">
    <property type="protein sequence ID" value="MCB4798941.1"/>
    <property type="molecule type" value="Genomic_DNA"/>
</dbReference>
<dbReference type="Gene3D" id="3.55.50.30">
    <property type="match status" value="1"/>
</dbReference>
<dbReference type="InterPro" id="IPR012373">
    <property type="entry name" value="Ferrdict_sens_TM"/>
</dbReference>
<evidence type="ECO:0000256" key="1">
    <source>
        <dbReference type="SAM" id="Phobius"/>
    </source>
</evidence>
<sequence length="300" mass="34559">MEENKKINIHKFLNNEMSSNEAELFKKSEEYQKHKTVIELFEDSEGIAFDKEKVLNNINNQKNIKNKKVIPLYKKWIPVSIAASILICFSLFYYVSLKPTAYNTDIGESIEFSLPDQSLVWLNAKSEITHNKDWENSRDITLSGEAYFEVAKGKTFTVKTPEGIVTVLGTKFNVKQRDHFFEVHCFEGSVSVNYNNTLTVLKASDVFSSEENKKQIKHINKPNWINKESVFNNTNLNEVLADISLHYNVTFNTDQNSEIVLLKYTGSYNYSDDLETVLKVLCKSLNLNYSIENNTVFLSK</sequence>
<comment type="caution">
    <text evidence="4">The sequence shown here is derived from an EMBL/GenBank/DDBJ whole genome shotgun (WGS) entry which is preliminary data.</text>
</comment>
<dbReference type="GO" id="GO:0016989">
    <property type="term" value="F:sigma factor antagonist activity"/>
    <property type="evidence" value="ECO:0007669"/>
    <property type="project" value="TreeGrafter"/>
</dbReference>
<dbReference type="InterPro" id="IPR006860">
    <property type="entry name" value="FecR"/>
</dbReference>